<evidence type="ECO:0000313" key="3">
    <source>
        <dbReference type="Proteomes" id="UP001152561"/>
    </source>
</evidence>
<gene>
    <name evidence="2" type="ORF">K7X08_009736</name>
</gene>
<accession>A0A9Q1N0D4</accession>
<evidence type="ECO:0000313" key="2">
    <source>
        <dbReference type="EMBL" id="KAJ8573225.1"/>
    </source>
</evidence>
<feature type="compositionally biased region" description="Acidic residues" evidence="1">
    <location>
        <begin position="44"/>
        <end position="53"/>
    </location>
</feature>
<proteinExistence type="predicted"/>
<reference evidence="3" key="1">
    <citation type="journal article" date="2023" name="Proc. Natl. Acad. Sci. U.S.A.">
        <title>Genomic and structural basis for evolution of tropane alkaloid biosynthesis.</title>
        <authorList>
            <person name="Wanga Y.-J."/>
            <person name="Taina T."/>
            <person name="Yua J.-Y."/>
            <person name="Lia J."/>
            <person name="Xua B."/>
            <person name="Chenc J."/>
            <person name="D'Auriad J.C."/>
            <person name="Huanga J.-P."/>
            <person name="Huanga S.-X."/>
        </authorList>
    </citation>
    <scope>NUCLEOTIDE SEQUENCE [LARGE SCALE GENOMIC DNA]</scope>
    <source>
        <strain evidence="3">cv. KIB-2019</strain>
    </source>
</reference>
<sequence length="132" mass="14954">MDTLLEDKDYRAVHLVCNSLTCKLNVSPNSLIHGASRSVRPELEENQEYDISSEEGQSSKTFSDRDESSGTSNDGDESIEENDTLFIPERETSIDLSHKVCIRNWTTHPDYKTVLLTMQMKGYGTLSQKNHI</sequence>
<feature type="region of interest" description="Disordered" evidence="1">
    <location>
        <begin position="34"/>
        <end position="88"/>
    </location>
</feature>
<dbReference type="AlphaFoldDB" id="A0A9Q1N0D4"/>
<comment type="caution">
    <text evidence="2">The sequence shown here is derived from an EMBL/GenBank/DDBJ whole genome shotgun (WGS) entry which is preliminary data.</text>
</comment>
<protein>
    <submittedName>
        <fullName evidence="2">Uncharacterized protein</fullName>
    </submittedName>
</protein>
<feature type="compositionally biased region" description="Acidic residues" evidence="1">
    <location>
        <begin position="74"/>
        <end position="83"/>
    </location>
</feature>
<name>A0A9Q1N0D4_9SOLA</name>
<keyword evidence="3" id="KW-1185">Reference proteome</keyword>
<evidence type="ECO:0000256" key="1">
    <source>
        <dbReference type="SAM" id="MobiDB-lite"/>
    </source>
</evidence>
<organism evidence="2 3">
    <name type="scientific">Anisodus acutangulus</name>
    <dbReference type="NCBI Taxonomy" id="402998"/>
    <lineage>
        <taxon>Eukaryota</taxon>
        <taxon>Viridiplantae</taxon>
        <taxon>Streptophyta</taxon>
        <taxon>Embryophyta</taxon>
        <taxon>Tracheophyta</taxon>
        <taxon>Spermatophyta</taxon>
        <taxon>Magnoliopsida</taxon>
        <taxon>eudicotyledons</taxon>
        <taxon>Gunneridae</taxon>
        <taxon>Pentapetalae</taxon>
        <taxon>asterids</taxon>
        <taxon>lamiids</taxon>
        <taxon>Solanales</taxon>
        <taxon>Solanaceae</taxon>
        <taxon>Solanoideae</taxon>
        <taxon>Hyoscyameae</taxon>
        <taxon>Anisodus</taxon>
    </lineage>
</organism>
<dbReference type="EMBL" id="JAJAGQ010000001">
    <property type="protein sequence ID" value="KAJ8573225.1"/>
    <property type="molecule type" value="Genomic_DNA"/>
</dbReference>
<dbReference type="Proteomes" id="UP001152561">
    <property type="component" value="Unassembled WGS sequence"/>
</dbReference>